<dbReference type="STRING" id="29529.SAMN04488122_1182"/>
<protein>
    <submittedName>
        <fullName evidence="1">Uncharacterized protein</fullName>
    </submittedName>
</protein>
<dbReference type="AlphaFoldDB" id="A0A1I0Q2Q9"/>
<sequence length="328" mass="38278">MNSSIIKNQLDLQDHLEADEDGRRPIYQYSEKDILIALPLIAQGLKDNNYNLTDQDRFETKLQTIFGDILNCENQKVKLRKKFLTVFAETKNTIDEFDYTTDNIFISKEYQFITRVPLLGDFIEFTDSVHYIIDLHKKTISINKYLFNNSQSDLAYLLAEDSAFLKTLVKSFGYTREPRINSLVMNDYLDLDDNHRCTVGEIIFVKNATGALEIKQELLQWIAGNTKADDNALIQALFEYAFALYTNDNNDMYKNNPYKIFSLDEKRKIAAYICNIYEPLYYQWTPKNSRIWPAATLLDNLLVKDEGLAAYLKQHQYFQLPALKQQLE</sequence>
<dbReference type="Proteomes" id="UP000199310">
    <property type="component" value="Unassembled WGS sequence"/>
</dbReference>
<organism evidence="1 2">
    <name type="scientific">Chitinophaga arvensicola</name>
    <dbReference type="NCBI Taxonomy" id="29529"/>
    <lineage>
        <taxon>Bacteria</taxon>
        <taxon>Pseudomonadati</taxon>
        <taxon>Bacteroidota</taxon>
        <taxon>Chitinophagia</taxon>
        <taxon>Chitinophagales</taxon>
        <taxon>Chitinophagaceae</taxon>
        <taxon>Chitinophaga</taxon>
    </lineage>
</organism>
<name>A0A1I0Q2Q9_9BACT</name>
<reference evidence="2" key="1">
    <citation type="submission" date="2016-10" db="EMBL/GenBank/DDBJ databases">
        <authorList>
            <person name="Varghese N."/>
            <person name="Submissions S."/>
        </authorList>
    </citation>
    <scope>NUCLEOTIDE SEQUENCE [LARGE SCALE GENOMIC DNA]</scope>
    <source>
        <strain evidence="2">DSM 3695</strain>
    </source>
</reference>
<dbReference type="EMBL" id="FOJG01000001">
    <property type="protein sequence ID" value="SEW21208.1"/>
    <property type="molecule type" value="Genomic_DNA"/>
</dbReference>
<gene>
    <name evidence="1" type="ORF">SAMN04488122_1182</name>
</gene>
<evidence type="ECO:0000313" key="1">
    <source>
        <dbReference type="EMBL" id="SEW21208.1"/>
    </source>
</evidence>
<accession>A0A1I0Q2Q9</accession>
<evidence type="ECO:0000313" key="2">
    <source>
        <dbReference type="Proteomes" id="UP000199310"/>
    </source>
</evidence>
<keyword evidence="2" id="KW-1185">Reference proteome</keyword>
<proteinExistence type="predicted"/>